<dbReference type="EMBL" id="UINC01000208">
    <property type="protein sequence ID" value="SUZ51137.1"/>
    <property type="molecule type" value="Genomic_DNA"/>
</dbReference>
<dbReference type="PANTHER" id="PTHR34374:SF1">
    <property type="entry name" value="LARGE RIBOSOMAL RNA SUBUNIT ACCUMULATION PROTEIN YCED HOMOLOG 1, CHLOROPLASTIC"/>
    <property type="match status" value="1"/>
</dbReference>
<gene>
    <name evidence="1" type="ORF">METZ01_LOCUS3991</name>
</gene>
<dbReference type="InterPro" id="IPR003772">
    <property type="entry name" value="YceD"/>
</dbReference>
<proteinExistence type="predicted"/>
<dbReference type="PANTHER" id="PTHR34374">
    <property type="entry name" value="LARGE RIBOSOMAL RNA SUBUNIT ACCUMULATION PROTEIN YCED HOMOLOG 1, CHLOROPLASTIC"/>
    <property type="match status" value="1"/>
</dbReference>
<sequence length="169" mass="19243">MVEVKLFRADLEQGLDKQLFEISSAYFINQDIVIAEDKITCSLTSEKQWHGYRLTGDLSIPFFKICDCCLDEFTDQHTTQFIIILTNDAELSGEEDDDVICFGDADNTVDIGPVIRELVLVEESLKNICRADCKGICQYCGTNRNRENCGCNANTIVEDRWENLKQIIK</sequence>
<protein>
    <recommendedName>
        <fullName evidence="2">DUF177 domain-containing protein</fullName>
    </recommendedName>
</protein>
<name>A0A381N9F7_9ZZZZ</name>
<organism evidence="1">
    <name type="scientific">marine metagenome</name>
    <dbReference type="NCBI Taxonomy" id="408172"/>
    <lineage>
        <taxon>unclassified sequences</taxon>
        <taxon>metagenomes</taxon>
        <taxon>ecological metagenomes</taxon>
    </lineage>
</organism>
<accession>A0A381N9F7</accession>
<reference evidence="1" key="1">
    <citation type="submission" date="2018-05" db="EMBL/GenBank/DDBJ databases">
        <authorList>
            <person name="Lanie J.A."/>
            <person name="Ng W.-L."/>
            <person name="Kazmierczak K.M."/>
            <person name="Andrzejewski T.M."/>
            <person name="Davidsen T.M."/>
            <person name="Wayne K.J."/>
            <person name="Tettelin H."/>
            <person name="Glass J.I."/>
            <person name="Rusch D."/>
            <person name="Podicherti R."/>
            <person name="Tsui H.-C.T."/>
            <person name="Winkler M.E."/>
        </authorList>
    </citation>
    <scope>NUCLEOTIDE SEQUENCE</scope>
</reference>
<evidence type="ECO:0008006" key="2">
    <source>
        <dbReference type="Google" id="ProtNLM"/>
    </source>
</evidence>
<dbReference type="Pfam" id="PF02620">
    <property type="entry name" value="YceD"/>
    <property type="match status" value="1"/>
</dbReference>
<dbReference type="AlphaFoldDB" id="A0A381N9F7"/>
<evidence type="ECO:0000313" key="1">
    <source>
        <dbReference type="EMBL" id="SUZ51137.1"/>
    </source>
</evidence>